<accession>A0ABT2EJG8</accession>
<dbReference type="RefSeq" id="WP_259093448.1">
    <property type="nucleotide sequence ID" value="NZ_CP130454.1"/>
</dbReference>
<dbReference type="PANTHER" id="PTHR46112">
    <property type="entry name" value="AMINOPEPTIDASE"/>
    <property type="match status" value="1"/>
</dbReference>
<name>A0ABT2EJG8_9BACT</name>
<dbReference type="Gene3D" id="3.90.230.10">
    <property type="entry name" value="Creatinase/methionine aminopeptidase superfamily"/>
    <property type="match status" value="1"/>
</dbReference>
<comment type="caution">
    <text evidence="2">The sequence shown here is derived from an EMBL/GenBank/DDBJ whole genome shotgun (WGS) entry which is preliminary data.</text>
</comment>
<evidence type="ECO:0000313" key="3">
    <source>
        <dbReference type="Proteomes" id="UP001204798"/>
    </source>
</evidence>
<dbReference type="InterPro" id="IPR000994">
    <property type="entry name" value="Pept_M24"/>
</dbReference>
<gene>
    <name evidence="2" type="ORF">M2350_000489</name>
</gene>
<feature type="domain" description="Peptidase M24" evidence="1">
    <location>
        <begin position="157"/>
        <end position="370"/>
    </location>
</feature>
<dbReference type="GO" id="GO:0004177">
    <property type="term" value="F:aminopeptidase activity"/>
    <property type="evidence" value="ECO:0007669"/>
    <property type="project" value="UniProtKB-KW"/>
</dbReference>
<reference evidence="2 3" key="1">
    <citation type="submission" date="2022-08" db="EMBL/GenBank/DDBJ databases">
        <title>Bacterial and archaeal communities from various locations to study Microbial Dark Matter (Phase II).</title>
        <authorList>
            <person name="Stepanauskas R."/>
        </authorList>
    </citation>
    <scope>NUCLEOTIDE SEQUENCE [LARGE SCALE GENOMIC DNA]</scope>
    <source>
        <strain evidence="2 3">PD1</strain>
    </source>
</reference>
<dbReference type="PANTHER" id="PTHR46112:SF3">
    <property type="entry name" value="AMINOPEPTIDASE YPDF"/>
    <property type="match status" value="1"/>
</dbReference>
<keyword evidence="2" id="KW-0645">Protease</keyword>
<sequence>MDWQKAQSAVKQFGLDGWLLFDFRGINPIVRALIDLPHPTTRKWFCLIPSDGEPLWLVPRLERSFFASVCGTIVDYASRQEMVDGLRQLLTGMKRVAVEYSPSGELPTVSFMDAGTFELLKSFGLELVSSADLVHWVLGRVDEDGLQLHRQAAEKLLRLKDEAFNFIVDALVKGQRVTEWQVQQFLVERMEEEGLTSSYPPIVAVMGNSANPHYFPTKEQCSPIGWGDFVLLDIFAKVANEPKAVYADITWCGYTGTTVPPRFNEQFAIVKEARDAALEFLRERVERGEPVRGCDVDAVARKVIAEHGRANDFIHRTGHSLGTEVHGWGVNLDDYETKDTRLIVPGTLVTIEPGIYGPEIGTRTEINVAVLDETGDEGRGTRNGKVEVTTLPLQDEILPLL</sequence>
<dbReference type="SUPFAM" id="SSF55920">
    <property type="entry name" value="Creatinase/aminopeptidase"/>
    <property type="match status" value="1"/>
</dbReference>
<dbReference type="InterPro" id="IPR029149">
    <property type="entry name" value="Creatin/AminoP/Spt16_N"/>
</dbReference>
<dbReference type="EMBL" id="JANUCP010000001">
    <property type="protein sequence ID" value="MCS3918092.1"/>
    <property type="molecule type" value="Genomic_DNA"/>
</dbReference>
<keyword evidence="3" id="KW-1185">Reference proteome</keyword>
<dbReference type="InterPro" id="IPR036005">
    <property type="entry name" value="Creatinase/aminopeptidase-like"/>
</dbReference>
<proteinExistence type="predicted"/>
<keyword evidence="2" id="KW-0378">Hydrolase</keyword>
<organism evidence="2 3">
    <name type="scientific">Candidatus Fervidibacter sacchari</name>
    <dbReference type="NCBI Taxonomy" id="1448929"/>
    <lineage>
        <taxon>Bacteria</taxon>
        <taxon>Candidatus Fervidibacterota</taxon>
        <taxon>Candidatus Fervidibacter</taxon>
    </lineage>
</organism>
<evidence type="ECO:0000313" key="2">
    <source>
        <dbReference type="EMBL" id="MCS3918092.1"/>
    </source>
</evidence>
<dbReference type="Gene3D" id="3.40.350.10">
    <property type="entry name" value="Creatinase/prolidase N-terminal domain"/>
    <property type="match status" value="1"/>
</dbReference>
<dbReference type="Proteomes" id="UP001204798">
    <property type="component" value="Unassembled WGS sequence"/>
</dbReference>
<dbReference type="EC" id="3.4.11.9" evidence="2"/>
<keyword evidence="2" id="KW-0031">Aminopeptidase</keyword>
<dbReference type="Pfam" id="PF00557">
    <property type="entry name" value="Peptidase_M24"/>
    <property type="match status" value="1"/>
</dbReference>
<dbReference type="InterPro" id="IPR050659">
    <property type="entry name" value="Peptidase_M24B"/>
</dbReference>
<dbReference type="SUPFAM" id="SSF53092">
    <property type="entry name" value="Creatinase/prolidase N-terminal domain"/>
    <property type="match status" value="1"/>
</dbReference>
<protein>
    <submittedName>
        <fullName evidence="2">Xaa-Pro aminopeptidase</fullName>
        <ecNumber evidence="2">3.4.11.9</ecNumber>
    </submittedName>
</protein>
<evidence type="ECO:0000259" key="1">
    <source>
        <dbReference type="Pfam" id="PF00557"/>
    </source>
</evidence>